<dbReference type="PANTHER" id="PTHR33143">
    <property type="entry name" value="F16F4.1 PROTEIN-RELATED"/>
    <property type="match status" value="1"/>
</dbReference>
<dbReference type="GO" id="GO:0005634">
    <property type="term" value="C:nucleus"/>
    <property type="evidence" value="ECO:0007669"/>
    <property type="project" value="TreeGrafter"/>
</dbReference>
<organism evidence="2 3">
    <name type="scientific">Ceratopteris richardii</name>
    <name type="common">Triangle waterfern</name>
    <dbReference type="NCBI Taxonomy" id="49495"/>
    <lineage>
        <taxon>Eukaryota</taxon>
        <taxon>Viridiplantae</taxon>
        <taxon>Streptophyta</taxon>
        <taxon>Embryophyta</taxon>
        <taxon>Tracheophyta</taxon>
        <taxon>Polypodiopsida</taxon>
        <taxon>Polypodiidae</taxon>
        <taxon>Polypodiales</taxon>
        <taxon>Pteridineae</taxon>
        <taxon>Pteridaceae</taxon>
        <taxon>Parkerioideae</taxon>
        <taxon>Ceratopteris</taxon>
    </lineage>
</organism>
<reference evidence="2" key="1">
    <citation type="submission" date="2021-08" db="EMBL/GenBank/DDBJ databases">
        <title>WGS assembly of Ceratopteris richardii.</title>
        <authorList>
            <person name="Marchant D.B."/>
            <person name="Chen G."/>
            <person name="Jenkins J."/>
            <person name="Shu S."/>
            <person name="Leebens-Mack J."/>
            <person name="Grimwood J."/>
            <person name="Schmutz J."/>
            <person name="Soltis P."/>
            <person name="Soltis D."/>
            <person name="Chen Z.-H."/>
        </authorList>
    </citation>
    <scope>NUCLEOTIDE SEQUENCE</scope>
    <source>
        <strain evidence="2">Whitten #5841</strain>
        <tissue evidence="2">Leaf</tissue>
    </source>
</reference>
<dbReference type="Pfam" id="PF05678">
    <property type="entry name" value="VQ"/>
    <property type="match status" value="1"/>
</dbReference>
<keyword evidence="3" id="KW-1185">Reference proteome</keyword>
<comment type="caution">
    <text evidence="2">The sequence shown here is derived from an EMBL/GenBank/DDBJ whole genome shotgun (WGS) entry which is preliminary data.</text>
</comment>
<dbReference type="AlphaFoldDB" id="A0A8T2TTH8"/>
<dbReference type="Proteomes" id="UP000825935">
    <property type="component" value="Chromosome 11"/>
</dbReference>
<evidence type="ECO:0000313" key="2">
    <source>
        <dbReference type="EMBL" id="KAH7425046.1"/>
    </source>
</evidence>
<evidence type="ECO:0000259" key="1">
    <source>
        <dbReference type="Pfam" id="PF05678"/>
    </source>
</evidence>
<name>A0A8T2TTH8_CERRI</name>
<dbReference type="PANTHER" id="PTHR33143:SF50">
    <property type="entry name" value="PROTEIN MKS1"/>
    <property type="match status" value="1"/>
</dbReference>
<dbReference type="OrthoDB" id="1518325at2759"/>
<sequence length="283" mass="30299">MKKDLLCSKKERPAGRMKPEAVSAIAKNKAKKIAVATDASTAFTSSTAERLLLGLVEKSHPLIIQEVSPSVIHADVSSFMRIVQRLTGCESTRLRCEQLQEACDLHVQLPSPCSAAADVVSSPCSSAASYPGPASSADLGVLDSIAHSDADMVPDHRRDVPVKIVPCEHKARLGGISMLGQPAPYTIDPLLQADLPWPSSSADTNDAGSGFNSIDNEHRTVFNSEMLSSFPNDSYGSFLSDPASATDDQLASTSESYFENLLCSYDQDSCCTFTTSFLSEDVF</sequence>
<evidence type="ECO:0000313" key="3">
    <source>
        <dbReference type="Proteomes" id="UP000825935"/>
    </source>
</evidence>
<accession>A0A8T2TTH8</accession>
<dbReference type="EMBL" id="CM035416">
    <property type="protein sequence ID" value="KAH7425046.1"/>
    <property type="molecule type" value="Genomic_DNA"/>
</dbReference>
<dbReference type="InterPro" id="IPR008889">
    <property type="entry name" value="VQ"/>
</dbReference>
<proteinExistence type="predicted"/>
<dbReference type="InterPro" id="IPR039607">
    <property type="entry name" value="VQ_8/17/18/20/21/25"/>
</dbReference>
<gene>
    <name evidence="2" type="ORF">KP509_11G037500</name>
</gene>
<protein>
    <recommendedName>
        <fullName evidence="1">VQ domain-containing protein</fullName>
    </recommendedName>
</protein>
<feature type="domain" description="VQ" evidence="1">
    <location>
        <begin position="67"/>
        <end position="92"/>
    </location>
</feature>